<dbReference type="InterPro" id="IPR050951">
    <property type="entry name" value="Retrovirus_Pol_polyprotein"/>
</dbReference>
<keyword evidence="4" id="KW-0540">Nuclease</keyword>
<dbReference type="Gene3D" id="3.10.10.10">
    <property type="entry name" value="HIV Type 1 Reverse Transcriptase, subunit A, domain 1"/>
    <property type="match status" value="1"/>
</dbReference>
<dbReference type="InterPro" id="IPR036397">
    <property type="entry name" value="RNaseH_sf"/>
</dbReference>
<evidence type="ECO:0000256" key="7">
    <source>
        <dbReference type="ARBA" id="ARBA00022759"/>
    </source>
</evidence>
<evidence type="ECO:0000256" key="8">
    <source>
        <dbReference type="ARBA" id="ARBA00022801"/>
    </source>
</evidence>
<evidence type="ECO:0000256" key="2">
    <source>
        <dbReference type="ARBA" id="ARBA00022679"/>
    </source>
</evidence>
<dbReference type="GO" id="GO:0008270">
    <property type="term" value="F:zinc ion binding"/>
    <property type="evidence" value="ECO:0007669"/>
    <property type="project" value="UniProtKB-KW"/>
</dbReference>
<evidence type="ECO:0000256" key="4">
    <source>
        <dbReference type="ARBA" id="ARBA00022722"/>
    </source>
</evidence>
<dbReference type="SUPFAM" id="SSF57756">
    <property type="entry name" value="Retrovirus zinc finger-like domains"/>
    <property type="match status" value="1"/>
</dbReference>
<keyword evidence="1" id="KW-0645">Protease</keyword>
<evidence type="ECO:0000256" key="3">
    <source>
        <dbReference type="ARBA" id="ARBA00022695"/>
    </source>
</evidence>
<dbReference type="EMBL" id="OIVN01000124">
    <property type="protein sequence ID" value="SPC74743.1"/>
    <property type="molecule type" value="Genomic_DNA"/>
</dbReference>
<dbReference type="GO" id="GO:0004519">
    <property type="term" value="F:endonuclease activity"/>
    <property type="evidence" value="ECO:0007669"/>
    <property type="project" value="UniProtKB-KW"/>
</dbReference>
<dbReference type="GO" id="GO:0006508">
    <property type="term" value="P:proteolysis"/>
    <property type="evidence" value="ECO:0007669"/>
    <property type="project" value="UniProtKB-KW"/>
</dbReference>
<dbReference type="Gene3D" id="1.10.340.70">
    <property type="match status" value="1"/>
</dbReference>
<dbReference type="InterPro" id="IPR001584">
    <property type="entry name" value="Integrase_cat-core"/>
</dbReference>
<feature type="region of interest" description="Disordered" evidence="16">
    <location>
        <begin position="116"/>
        <end position="158"/>
    </location>
</feature>
<feature type="domain" description="Integrase catalytic" evidence="18">
    <location>
        <begin position="677"/>
        <end position="842"/>
    </location>
</feature>
<evidence type="ECO:0000256" key="13">
    <source>
        <dbReference type="ARBA" id="ARBA00023125"/>
    </source>
</evidence>
<dbReference type="GO" id="GO:0004190">
    <property type="term" value="F:aspartic-type endopeptidase activity"/>
    <property type="evidence" value="ECO:0007669"/>
    <property type="project" value="UniProtKB-KW"/>
</dbReference>
<dbReference type="Pfam" id="PF24626">
    <property type="entry name" value="SH3_Tf2-1"/>
    <property type="match status" value="1"/>
</dbReference>
<keyword evidence="15" id="KW-0863">Zinc-finger</keyword>
<keyword evidence="8" id="KW-0378">Hydrolase</keyword>
<keyword evidence="5" id="KW-0479">Metal-binding</keyword>
<dbReference type="InterPro" id="IPR036875">
    <property type="entry name" value="Znf_CCHC_sf"/>
</dbReference>
<keyword evidence="7" id="KW-0255">Endonuclease</keyword>
<evidence type="ECO:0000256" key="15">
    <source>
        <dbReference type="PROSITE-ProRule" id="PRU00047"/>
    </source>
</evidence>
<evidence type="ECO:0000313" key="19">
    <source>
        <dbReference type="EMBL" id="SPC74743.1"/>
    </source>
</evidence>
<keyword evidence="15" id="KW-0862">Zinc</keyword>
<dbReference type="SUPFAM" id="SSF50630">
    <property type="entry name" value="Acid proteases"/>
    <property type="match status" value="1"/>
</dbReference>
<dbReference type="Gene3D" id="2.40.70.10">
    <property type="entry name" value="Acid Proteases"/>
    <property type="match status" value="1"/>
</dbReference>
<dbReference type="PANTHER" id="PTHR37984">
    <property type="entry name" value="PROTEIN CBG26694"/>
    <property type="match status" value="1"/>
</dbReference>
<dbReference type="InterPro" id="IPR021109">
    <property type="entry name" value="Peptidase_aspartic_dom_sf"/>
</dbReference>
<keyword evidence="2" id="KW-0808">Transferase</keyword>
<keyword evidence="12" id="KW-0239">DNA-directed DNA polymerase</keyword>
<dbReference type="Gene3D" id="4.10.60.10">
    <property type="entry name" value="Zinc finger, CCHC-type"/>
    <property type="match status" value="1"/>
</dbReference>
<organism evidence="19">
    <name type="scientific">Fagus sylvatica</name>
    <name type="common">Beechnut</name>
    <dbReference type="NCBI Taxonomy" id="28930"/>
    <lineage>
        <taxon>Eukaryota</taxon>
        <taxon>Viridiplantae</taxon>
        <taxon>Streptophyta</taxon>
        <taxon>Embryophyta</taxon>
        <taxon>Tracheophyta</taxon>
        <taxon>Spermatophyta</taxon>
        <taxon>Magnoliopsida</taxon>
        <taxon>eudicotyledons</taxon>
        <taxon>Gunneridae</taxon>
        <taxon>Pentapetalae</taxon>
        <taxon>rosids</taxon>
        <taxon>fabids</taxon>
        <taxon>Fagales</taxon>
        <taxon>Fagaceae</taxon>
        <taxon>Fagus</taxon>
    </lineage>
</organism>
<dbReference type="Gene3D" id="3.30.70.270">
    <property type="match status" value="1"/>
</dbReference>
<dbReference type="SMART" id="SM00343">
    <property type="entry name" value="ZnF_C2HC"/>
    <property type="match status" value="1"/>
</dbReference>
<keyword evidence="9" id="KW-0460">Magnesium</keyword>
<dbReference type="GO" id="GO:0015074">
    <property type="term" value="P:DNA integration"/>
    <property type="evidence" value="ECO:0007669"/>
    <property type="project" value="UniProtKB-KW"/>
</dbReference>
<dbReference type="Gene3D" id="3.30.420.10">
    <property type="entry name" value="Ribonuclease H-like superfamily/Ribonuclease H"/>
    <property type="match status" value="1"/>
</dbReference>
<dbReference type="AlphaFoldDB" id="A0A2N9EIW0"/>
<feature type="domain" description="CCHC-type" evidence="17">
    <location>
        <begin position="173"/>
        <end position="188"/>
    </location>
</feature>
<sequence length="942" mass="107094">MAPPRKNSGNSLPSTEGTFDILQTIIQAIGGLTEVVQHQGDALEWWESTERTHEGGVVSWQQFVNLFQKRYFPDSLRLQKEAKFIRIEQGNQSVYEYEQVVDRALIAERNCKRLSKTNDEERKPKSGNFLKGKSSGGSFKKHGVSNSSKKTHQACPRCGKNHSGTCYLETGACFKCGKTGHFIKDCPKQQNEQTDKANGNQQKPKVAGRVFALTKQDVETSPSMVSGLLVITNQHVQVLFDFGSTHSFISHGFAQRLNMIPETLDFELSVDTPSRHVMCTDKVYKSCNVLVSGRELEANLVLLDMYEFDVILGTDWLSTFHASIDCFGKKVVFRIPGQDEFVFEGDHVSEETTLKTTNTSIVKEFPDVFLEDLHGLPPKREVEFTIDLVLGTGPISKAPYRMAPTELKELKEQLQDLLNKGFIRPSASPWGAPVLFVKKKDGSMRLCIDYRELNKEEHEEHLRIVLQILRDRKLFAKLKKCEFWMDRVVFLGHVITMNPSKIEAVVNWVRPTNVSEVRSFLGLAAALLTTQKHIINDLERLGVEVVIDGSQSYLASLSVQPTLIEKIKSSQGCDPQLMKIMEEVRGGNRLEFNISNDSALRFGDRLCVPKDSAIKREILEEAHHSPYTVHPGSTKMYRDLREVYWWNNMKREIAHFVEQCLTCQQVKVEHQRPSGLLQPLPIPEWKWENISMDFVCGLPRTSKNHDAIWVVVDRLTKSAHFIPIRMNYSLDKLAEIYVNEIVRLHGVPVSIVSDRDPRFTSRFWGSLQKALGTKLNFSTAFHPQTDGQSERTIQILEDMLRACVLDFKGSWIDHLTLVEFAYNNSYQASIGMAPYEALHRRRCRSPICWDKVGDMVFIRVAPRKGVMRFGKKEKLSPRYVGPFEILERVGPVVYKLALPSALSGIHNVFHISMLRRSCGGIIPRVKPRGSAKMKCNPNIPIY</sequence>
<evidence type="ECO:0000256" key="6">
    <source>
        <dbReference type="ARBA" id="ARBA00022750"/>
    </source>
</evidence>
<evidence type="ECO:0000256" key="16">
    <source>
        <dbReference type="SAM" id="MobiDB-lite"/>
    </source>
</evidence>
<evidence type="ECO:0000256" key="1">
    <source>
        <dbReference type="ARBA" id="ARBA00022670"/>
    </source>
</evidence>
<dbReference type="SUPFAM" id="SSF56672">
    <property type="entry name" value="DNA/RNA polymerases"/>
    <property type="match status" value="1"/>
</dbReference>
<feature type="compositionally biased region" description="Low complexity" evidence="16">
    <location>
        <begin position="126"/>
        <end position="138"/>
    </location>
</feature>
<dbReference type="CDD" id="cd00303">
    <property type="entry name" value="retropepsin_like"/>
    <property type="match status" value="1"/>
</dbReference>
<dbReference type="Pfam" id="PF17921">
    <property type="entry name" value="Integrase_H2C2"/>
    <property type="match status" value="1"/>
</dbReference>
<keyword evidence="10" id="KW-0229">DNA integration</keyword>
<dbReference type="GO" id="GO:0003887">
    <property type="term" value="F:DNA-directed DNA polymerase activity"/>
    <property type="evidence" value="ECO:0007669"/>
    <property type="project" value="UniProtKB-KW"/>
</dbReference>
<name>A0A2N9EIW0_FAGSY</name>
<dbReference type="GO" id="GO:0003964">
    <property type="term" value="F:RNA-directed DNA polymerase activity"/>
    <property type="evidence" value="ECO:0007669"/>
    <property type="project" value="UniProtKB-KW"/>
</dbReference>
<dbReference type="InterPro" id="IPR056924">
    <property type="entry name" value="SH3_Tf2-1"/>
</dbReference>
<evidence type="ECO:0000256" key="14">
    <source>
        <dbReference type="ARBA" id="ARBA00023172"/>
    </source>
</evidence>
<keyword evidence="13" id="KW-0238">DNA-binding</keyword>
<dbReference type="InterPro" id="IPR043502">
    <property type="entry name" value="DNA/RNA_pol_sf"/>
</dbReference>
<dbReference type="InterPro" id="IPR005162">
    <property type="entry name" value="Retrotrans_gag_dom"/>
</dbReference>
<dbReference type="Pfam" id="PF03732">
    <property type="entry name" value="Retrotrans_gag"/>
    <property type="match status" value="1"/>
</dbReference>
<evidence type="ECO:0000256" key="10">
    <source>
        <dbReference type="ARBA" id="ARBA00022908"/>
    </source>
</evidence>
<dbReference type="InterPro" id="IPR001878">
    <property type="entry name" value="Znf_CCHC"/>
</dbReference>
<proteinExistence type="predicted"/>
<keyword evidence="11" id="KW-0695">RNA-directed DNA polymerase</keyword>
<evidence type="ECO:0000259" key="18">
    <source>
        <dbReference type="PROSITE" id="PS50994"/>
    </source>
</evidence>
<dbReference type="PROSITE" id="PS50994">
    <property type="entry name" value="INTEGRASE"/>
    <property type="match status" value="1"/>
</dbReference>
<dbReference type="InterPro" id="IPR043128">
    <property type="entry name" value="Rev_trsase/Diguanyl_cyclase"/>
</dbReference>
<accession>A0A2N9EIW0</accession>
<dbReference type="SUPFAM" id="SSF53098">
    <property type="entry name" value="Ribonuclease H-like"/>
    <property type="match status" value="1"/>
</dbReference>
<evidence type="ECO:0000256" key="5">
    <source>
        <dbReference type="ARBA" id="ARBA00022723"/>
    </source>
</evidence>
<protein>
    <recommendedName>
        <fullName evidence="20">Reverse transcriptase</fullName>
    </recommendedName>
</protein>
<gene>
    <name evidence="19" type="ORF">FSB_LOCUS2625</name>
</gene>
<dbReference type="PROSITE" id="PS50158">
    <property type="entry name" value="ZF_CCHC"/>
    <property type="match status" value="1"/>
</dbReference>
<dbReference type="GO" id="GO:0003677">
    <property type="term" value="F:DNA binding"/>
    <property type="evidence" value="ECO:0007669"/>
    <property type="project" value="UniProtKB-KW"/>
</dbReference>
<dbReference type="PANTHER" id="PTHR37984:SF5">
    <property type="entry name" value="PROTEIN NYNRIN-LIKE"/>
    <property type="match status" value="1"/>
</dbReference>
<keyword evidence="3" id="KW-0548">Nucleotidyltransferase</keyword>
<keyword evidence="14" id="KW-0233">DNA recombination</keyword>
<evidence type="ECO:0000256" key="9">
    <source>
        <dbReference type="ARBA" id="ARBA00022842"/>
    </source>
</evidence>
<evidence type="ECO:0000256" key="12">
    <source>
        <dbReference type="ARBA" id="ARBA00022932"/>
    </source>
</evidence>
<dbReference type="InterPro" id="IPR012337">
    <property type="entry name" value="RNaseH-like_sf"/>
</dbReference>
<dbReference type="Pfam" id="PF08284">
    <property type="entry name" value="RVP_2"/>
    <property type="match status" value="1"/>
</dbReference>
<reference evidence="19" key="1">
    <citation type="submission" date="2018-02" db="EMBL/GenBank/DDBJ databases">
        <authorList>
            <person name="Cohen D.B."/>
            <person name="Kent A.D."/>
        </authorList>
    </citation>
    <scope>NUCLEOTIDE SEQUENCE</scope>
</reference>
<dbReference type="InterPro" id="IPR041588">
    <property type="entry name" value="Integrase_H2C2"/>
</dbReference>
<evidence type="ECO:0008006" key="20">
    <source>
        <dbReference type="Google" id="ProtNLM"/>
    </source>
</evidence>
<evidence type="ECO:0000256" key="11">
    <source>
        <dbReference type="ARBA" id="ARBA00022918"/>
    </source>
</evidence>
<evidence type="ECO:0000259" key="17">
    <source>
        <dbReference type="PROSITE" id="PS50158"/>
    </source>
</evidence>
<dbReference type="GO" id="GO:0006310">
    <property type="term" value="P:DNA recombination"/>
    <property type="evidence" value="ECO:0007669"/>
    <property type="project" value="UniProtKB-KW"/>
</dbReference>
<dbReference type="Pfam" id="PF00098">
    <property type="entry name" value="zf-CCHC"/>
    <property type="match status" value="1"/>
</dbReference>
<keyword evidence="6" id="KW-0064">Aspartyl protease</keyword>